<feature type="signal peptide" evidence="1">
    <location>
        <begin position="1"/>
        <end position="19"/>
    </location>
</feature>
<sequence length="256" mass="29454">MVPTLTLLQVIVTLSVISCQDNQENRVKLRNDHSDKLLWKKEFEDELTGAMLSPRNKQNVTVMNQSALSDNEDVIEKLIDTFTSSEKYLKKIDGIDFRLNRLDIEIHEKTNEIITHLAEIMKALREQGNAEKLETVLDTLTNDITQIKFNLDKKLRTSGSGDVAEYPEPSRLSAMESDIKYIVTALNTVVSTMSEVFQNRYDGSQDFYKSWSDFKYGFGNLAGEFWLGLEKLNYLTNQKLYELRVELETQPGQVIR</sequence>
<dbReference type="InterPro" id="IPR050373">
    <property type="entry name" value="Fibrinogen_C-term_domain"/>
</dbReference>
<accession>A0A0L7LBV1</accession>
<dbReference type="Pfam" id="PF00147">
    <property type="entry name" value="Fibrinogen_C"/>
    <property type="match status" value="1"/>
</dbReference>
<evidence type="ECO:0000313" key="4">
    <source>
        <dbReference type="Proteomes" id="UP000037510"/>
    </source>
</evidence>
<dbReference type="PROSITE" id="PS51406">
    <property type="entry name" value="FIBRINOGEN_C_2"/>
    <property type="match status" value="1"/>
</dbReference>
<dbReference type="STRING" id="104452.A0A0L7LBV1"/>
<name>A0A0L7LBV1_OPEBR</name>
<reference evidence="3 4" key="1">
    <citation type="journal article" date="2015" name="Genome Biol. Evol.">
        <title>The genome of winter moth (Operophtera brumata) provides a genomic perspective on sexual dimorphism and phenology.</title>
        <authorList>
            <person name="Derks M.F."/>
            <person name="Smit S."/>
            <person name="Salis L."/>
            <person name="Schijlen E."/>
            <person name="Bossers A."/>
            <person name="Mateman C."/>
            <person name="Pijl A.S."/>
            <person name="de Ridder D."/>
            <person name="Groenen M.A."/>
            <person name="Visser M.E."/>
            <person name="Megens H.J."/>
        </authorList>
    </citation>
    <scope>NUCLEOTIDE SEQUENCE [LARGE SCALE GENOMIC DNA]</scope>
    <source>
        <strain evidence="3">WM2013NL</strain>
        <tissue evidence="3">Head and thorax</tissue>
    </source>
</reference>
<keyword evidence="1" id="KW-0732">Signal</keyword>
<evidence type="ECO:0000259" key="2">
    <source>
        <dbReference type="PROSITE" id="PS51406"/>
    </source>
</evidence>
<dbReference type="SUPFAM" id="SSF56496">
    <property type="entry name" value="Fibrinogen C-terminal domain-like"/>
    <property type="match status" value="1"/>
</dbReference>
<comment type="caution">
    <text evidence="3">The sequence shown here is derived from an EMBL/GenBank/DDBJ whole genome shotgun (WGS) entry which is preliminary data.</text>
</comment>
<keyword evidence="4" id="KW-1185">Reference proteome</keyword>
<dbReference type="InterPro" id="IPR002181">
    <property type="entry name" value="Fibrinogen_a/b/g_C_dom"/>
</dbReference>
<dbReference type="PANTHER" id="PTHR19143">
    <property type="entry name" value="FIBRINOGEN/TENASCIN/ANGIOPOEITIN"/>
    <property type="match status" value="1"/>
</dbReference>
<dbReference type="Proteomes" id="UP000037510">
    <property type="component" value="Unassembled WGS sequence"/>
</dbReference>
<dbReference type="InterPro" id="IPR036056">
    <property type="entry name" value="Fibrinogen-like_C"/>
</dbReference>
<dbReference type="InterPro" id="IPR014716">
    <property type="entry name" value="Fibrinogen_a/b/g_C_1"/>
</dbReference>
<dbReference type="SMART" id="SM00186">
    <property type="entry name" value="FBG"/>
    <property type="match status" value="1"/>
</dbReference>
<evidence type="ECO:0000313" key="3">
    <source>
        <dbReference type="EMBL" id="KOB72875.1"/>
    </source>
</evidence>
<dbReference type="Gene3D" id="3.90.215.10">
    <property type="entry name" value="Gamma Fibrinogen, chain A, domain 1"/>
    <property type="match status" value="1"/>
</dbReference>
<feature type="domain" description="Fibrinogen C-terminal" evidence="2">
    <location>
        <begin position="196"/>
        <end position="256"/>
    </location>
</feature>
<dbReference type="AlphaFoldDB" id="A0A0L7LBV1"/>
<proteinExistence type="predicted"/>
<gene>
    <name evidence="3" type="ORF">OBRU01_11681</name>
</gene>
<dbReference type="GO" id="GO:0005615">
    <property type="term" value="C:extracellular space"/>
    <property type="evidence" value="ECO:0007669"/>
    <property type="project" value="TreeGrafter"/>
</dbReference>
<protein>
    <submittedName>
        <fullName evidence="3">Angiopoietin-like 1</fullName>
    </submittedName>
</protein>
<evidence type="ECO:0000256" key="1">
    <source>
        <dbReference type="SAM" id="SignalP"/>
    </source>
</evidence>
<organism evidence="3 4">
    <name type="scientific">Operophtera brumata</name>
    <name type="common">Winter moth</name>
    <name type="synonym">Phalaena brumata</name>
    <dbReference type="NCBI Taxonomy" id="104452"/>
    <lineage>
        <taxon>Eukaryota</taxon>
        <taxon>Metazoa</taxon>
        <taxon>Ecdysozoa</taxon>
        <taxon>Arthropoda</taxon>
        <taxon>Hexapoda</taxon>
        <taxon>Insecta</taxon>
        <taxon>Pterygota</taxon>
        <taxon>Neoptera</taxon>
        <taxon>Endopterygota</taxon>
        <taxon>Lepidoptera</taxon>
        <taxon>Glossata</taxon>
        <taxon>Ditrysia</taxon>
        <taxon>Geometroidea</taxon>
        <taxon>Geometridae</taxon>
        <taxon>Larentiinae</taxon>
        <taxon>Operophtera</taxon>
    </lineage>
</organism>
<feature type="chain" id="PRO_5005573241" evidence="1">
    <location>
        <begin position="20"/>
        <end position="256"/>
    </location>
</feature>
<dbReference type="EMBL" id="JTDY01001790">
    <property type="protein sequence ID" value="KOB72875.1"/>
    <property type="molecule type" value="Genomic_DNA"/>
</dbReference>